<sequence>MAIEFRCDQCGQLLRVPDNTAGKSARCPKCQAMMTIPAQSPPGGAGPATGPATPPAAPVSQFPSTPTGPVDQPAPLPTLGAPTSSSPFGSPPAGGSLFEGAPLSPPPKPAGNPFGEGGMGSPPGANPFGQPSEANPYASPLSIYTPQSGQQGLPWEVKGQNFGTWMETTKLFISDSARAFTIMHPRGGIGGPMVFALLGMSIGAAGGLFWNLVMLLGLGIVAGANGQGDAAAPLAIQAVTQVGASIIGTLLGATLGLLFQSAIIHVCCMVVGGGKTGFDATFRVLAYSNGALAFLQWIPIAGALVLAIWVLVLVIVGLAKVHEMHVGKTILAVFLPVIVCCVVTLGIVALAGGAGVLMNAR</sequence>
<reference evidence="8 9" key="1">
    <citation type="journal article" date="2009" name="Stand. Genomic Sci.">
        <title>Complete genome sequence of Pirellula staleyi type strain (ATCC 27377).</title>
        <authorList>
            <person name="Clum A."/>
            <person name="Tindall B.J."/>
            <person name="Sikorski J."/>
            <person name="Ivanova N."/>
            <person name="Mavrommatis K."/>
            <person name="Lucas S."/>
            <person name="Glavina del Rio T."/>
            <person name="Nolan M."/>
            <person name="Chen F."/>
            <person name="Tice H."/>
            <person name="Pitluck S."/>
            <person name="Cheng J.F."/>
            <person name="Chertkov O."/>
            <person name="Brettin T."/>
            <person name="Han C."/>
            <person name="Detter J.C."/>
            <person name="Kuske C."/>
            <person name="Bruce D."/>
            <person name="Goodwin L."/>
            <person name="Ovchinikova G."/>
            <person name="Pati A."/>
            <person name="Mikhailova N."/>
            <person name="Chen A."/>
            <person name="Palaniappan K."/>
            <person name="Land M."/>
            <person name="Hauser L."/>
            <person name="Chang Y.J."/>
            <person name="Jeffries C.D."/>
            <person name="Chain P."/>
            <person name="Rohde M."/>
            <person name="Goker M."/>
            <person name="Bristow J."/>
            <person name="Eisen J.A."/>
            <person name="Markowitz V."/>
            <person name="Hugenholtz P."/>
            <person name="Kyrpides N.C."/>
            <person name="Klenk H.P."/>
            <person name="Lapidus A."/>
        </authorList>
    </citation>
    <scope>NUCLEOTIDE SEQUENCE [LARGE SCALE GENOMIC DNA]</scope>
    <source>
        <strain evidence="9">ATCC 27377 / DSM 6068 / ICPB 4128</strain>
    </source>
</reference>
<gene>
    <name evidence="8" type="ordered locus">Psta_0044</name>
</gene>
<feature type="region of interest" description="Disordered" evidence="5">
    <location>
        <begin position="38"/>
        <end position="152"/>
    </location>
</feature>
<feature type="transmembrane region" description="Helical" evidence="6">
    <location>
        <begin position="330"/>
        <end position="358"/>
    </location>
</feature>
<organism evidence="8 9">
    <name type="scientific">Pirellula staleyi (strain ATCC 27377 / DSM 6068 / ICPB 4128)</name>
    <name type="common">Pirella staleyi</name>
    <dbReference type="NCBI Taxonomy" id="530564"/>
    <lineage>
        <taxon>Bacteria</taxon>
        <taxon>Pseudomonadati</taxon>
        <taxon>Planctomycetota</taxon>
        <taxon>Planctomycetia</taxon>
        <taxon>Pirellulales</taxon>
        <taxon>Pirellulaceae</taxon>
        <taxon>Pirellula</taxon>
    </lineage>
</organism>
<dbReference type="KEGG" id="psl:Psta_0044"/>
<evidence type="ECO:0000256" key="4">
    <source>
        <dbReference type="ARBA" id="ARBA00023136"/>
    </source>
</evidence>
<comment type="subcellular location">
    <subcellularLocation>
        <location evidence="1">Membrane</location>
        <topology evidence="1">Multi-pass membrane protein</topology>
    </subcellularLocation>
</comment>
<dbReference type="eggNOG" id="COG2881">
    <property type="taxonomic scope" value="Bacteria"/>
</dbReference>
<keyword evidence="2 6" id="KW-0812">Transmembrane</keyword>
<dbReference type="GO" id="GO:0016020">
    <property type="term" value="C:membrane"/>
    <property type="evidence" value="ECO:0007669"/>
    <property type="project" value="UniProtKB-SubCell"/>
</dbReference>
<dbReference type="OrthoDB" id="209478at2"/>
<evidence type="ECO:0000313" key="9">
    <source>
        <dbReference type="Proteomes" id="UP000001887"/>
    </source>
</evidence>
<dbReference type="InterPro" id="IPR006977">
    <property type="entry name" value="Yip1_dom"/>
</dbReference>
<evidence type="ECO:0000256" key="2">
    <source>
        <dbReference type="ARBA" id="ARBA00022692"/>
    </source>
</evidence>
<dbReference type="STRING" id="530564.Psta_0044"/>
<dbReference type="HOGENOM" id="CLU_766943_0_0_0"/>
<evidence type="ECO:0000256" key="1">
    <source>
        <dbReference type="ARBA" id="ARBA00004141"/>
    </source>
</evidence>
<dbReference type="AlphaFoldDB" id="D2QZI3"/>
<name>D2QZI3_PIRSD</name>
<dbReference type="Pfam" id="PF04893">
    <property type="entry name" value="Yip1"/>
    <property type="match status" value="1"/>
</dbReference>
<feature type="compositionally biased region" description="Polar residues" evidence="5">
    <location>
        <begin position="142"/>
        <end position="151"/>
    </location>
</feature>
<dbReference type="Proteomes" id="UP000001887">
    <property type="component" value="Chromosome"/>
</dbReference>
<accession>D2QZI3</accession>
<evidence type="ECO:0000313" key="8">
    <source>
        <dbReference type="EMBL" id="ADB14741.1"/>
    </source>
</evidence>
<keyword evidence="3 6" id="KW-1133">Transmembrane helix</keyword>
<feature type="domain" description="Yip1" evidence="7">
    <location>
        <begin position="207"/>
        <end position="345"/>
    </location>
</feature>
<evidence type="ECO:0000259" key="7">
    <source>
        <dbReference type="Pfam" id="PF04893"/>
    </source>
</evidence>
<evidence type="ECO:0000256" key="5">
    <source>
        <dbReference type="SAM" id="MobiDB-lite"/>
    </source>
</evidence>
<keyword evidence="9" id="KW-1185">Reference proteome</keyword>
<evidence type="ECO:0000256" key="6">
    <source>
        <dbReference type="SAM" id="Phobius"/>
    </source>
</evidence>
<dbReference type="EMBL" id="CP001848">
    <property type="protein sequence ID" value="ADB14741.1"/>
    <property type="molecule type" value="Genomic_DNA"/>
</dbReference>
<keyword evidence="4 6" id="KW-0472">Membrane</keyword>
<dbReference type="eggNOG" id="COG3827">
    <property type="taxonomic scope" value="Bacteria"/>
</dbReference>
<evidence type="ECO:0000256" key="3">
    <source>
        <dbReference type="ARBA" id="ARBA00022989"/>
    </source>
</evidence>
<feature type="transmembrane region" description="Helical" evidence="6">
    <location>
        <begin position="193"/>
        <end position="224"/>
    </location>
</feature>
<feature type="compositionally biased region" description="Low complexity" evidence="5">
    <location>
        <begin position="80"/>
        <end position="96"/>
    </location>
</feature>
<proteinExistence type="predicted"/>
<protein>
    <recommendedName>
        <fullName evidence="7">Yip1 domain-containing protein</fullName>
    </recommendedName>
</protein>
<feature type="transmembrane region" description="Helical" evidence="6">
    <location>
        <begin position="294"/>
        <end position="318"/>
    </location>
</feature>